<dbReference type="AlphaFoldDB" id="A0A392V6K6"/>
<name>A0A392V6K6_9FABA</name>
<evidence type="ECO:0000313" key="2">
    <source>
        <dbReference type="Proteomes" id="UP000265520"/>
    </source>
</evidence>
<proteinExistence type="predicted"/>
<keyword evidence="2" id="KW-1185">Reference proteome</keyword>
<comment type="caution">
    <text evidence="1">The sequence shown here is derived from an EMBL/GenBank/DDBJ whole genome shotgun (WGS) entry which is preliminary data.</text>
</comment>
<accession>A0A392V6K6</accession>
<feature type="non-terminal residue" evidence="1">
    <location>
        <position position="26"/>
    </location>
</feature>
<organism evidence="1 2">
    <name type="scientific">Trifolium medium</name>
    <dbReference type="NCBI Taxonomy" id="97028"/>
    <lineage>
        <taxon>Eukaryota</taxon>
        <taxon>Viridiplantae</taxon>
        <taxon>Streptophyta</taxon>
        <taxon>Embryophyta</taxon>
        <taxon>Tracheophyta</taxon>
        <taxon>Spermatophyta</taxon>
        <taxon>Magnoliopsida</taxon>
        <taxon>eudicotyledons</taxon>
        <taxon>Gunneridae</taxon>
        <taxon>Pentapetalae</taxon>
        <taxon>rosids</taxon>
        <taxon>fabids</taxon>
        <taxon>Fabales</taxon>
        <taxon>Fabaceae</taxon>
        <taxon>Papilionoideae</taxon>
        <taxon>50 kb inversion clade</taxon>
        <taxon>NPAAA clade</taxon>
        <taxon>Hologalegina</taxon>
        <taxon>IRL clade</taxon>
        <taxon>Trifolieae</taxon>
        <taxon>Trifolium</taxon>
    </lineage>
</organism>
<dbReference type="EMBL" id="LXQA011078650">
    <property type="protein sequence ID" value="MCI83926.1"/>
    <property type="molecule type" value="Genomic_DNA"/>
</dbReference>
<evidence type="ECO:0000313" key="1">
    <source>
        <dbReference type="EMBL" id="MCI83926.1"/>
    </source>
</evidence>
<reference evidence="1 2" key="1">
    <citation type="journal article" date="2018" name="Front. Plant Sci.">
        <title>Red Clover (Trifolium pratense) and Zigzag Clover (T. medium) - A Picture of Genomic Similarities and Differences.</title>
        <authorList>
            <person name="Dluhosova J."/>
            <person name="Istvanek J."/>
            <person name="Nedelnik J."/>
            <person name="Repkova J."/>
        </authorList>
    </citation>
    <scope>NUCLEOTIDE SEQUENCE [LARGE SCALE GENOMIC DNA]</scope>
    <source>
        <strain evidence="2">cv. 10/8</strain>
        <tissue evidence="1">Leaf</tissue>
    </source>
</reference>
<sequence>MLAMTNIRRGICGAHKMDSSFPTESR</sequence>
<dbReference type="Proteomes" id="UP000265520">
    <property type="component" value="Unassembled WGS sequence"/>
</dbReference>
<protein>
    <submittedName>
        <fullName evidence="1">Uncharacterized protein</fullName>
    </submittedName>
</protein>